<feature type="transmembrane region" description="Helical" evidence="7">
    <location>
        <begin position="97"/>
        <end position="118"/>
    </location>
</feature>
<dbReference type="GO" id="GO:0016020">
    <property type="term" value="C:membrane"/>
    <property type="evidence" value="ECO:0007669"/>
    <property type="project" value="UniProtKB-SubCell"/>
</dbReference>
<dbReference type="GO" id="GO:0005484">
    <property type="term" value="F:SNAP receptor activity"/>
    <property type="evidence" value="ECO:0007669"/>
    <property type="project" value="InterPro"/>
</dbReference>
<keyword evidence="5 7" id="KW-1133">Transmembrane helix</keyword>
<evidence type="ECO:0000256" key="7">
    <source>
        <dbReference type="SAM" id="Phobius"/>
    </source>
</evidence>
<gene>
    <name evidence="9" type="ORF">CBRE1094_LOCUS41619</name>
</gene>
<dbReference type="GO" id="GO:0006886">
    <property type="term" value="P:intracellular protein transport"/>
    <property type="evidence" value="ECO:0007669"/>
    <property type="project" value="InterPro"/>
</dbReference>
<reference evidence="9" key="1">
    <citation type="submission" date="2021-01" db="EMBL/GenBank/DDBJ databases">
        <authorList>
            <person name="Corre E."/>
            <person name="Pelletier E."/>
            <person name="Niang G."/>
            <person name="Scheremetjew M."/>
            <person name="Finn R."/>
            <person name="Kale V."/>
            <person name="Holt S."/>
            <person name="Cochrane G."/>
            <person name="Meng A."/>
            <person name="Brown T."/>
            <person name="Cohen L."/>
        </authorList>
    </citation>
    <scope>NUCLEOTIDE SEQUENCE</scope>
    <source>
        <strain evidence="9">UTEX LB 985</strain>
    </source>
</reference>
<dbReference type="Pfam" id="PF05739">
    <property type="entry name" value="SNARE"/>
    <property type="match status" value="1"/>
</dbReference>
<dbReference type="InterPro" id="IPR006012">
    <property type="entry name" value="Syntaxin/epimorphin_CS"/>
</dbReference>
<comment type="subcellular location">
    <subcellularLocation>
        <location evidence="1">Membrane</location>
        <topology evidence="1">Single-pass membrane protein</topology>
    </subcellularLocation>
</comment>
<name>A0A7S2J956_9EUKA</name>
<protein>
    <recommendedName>
        <fullName evidence="8">t-SNARE coiled-coil homology domain-containing protein</fullName>
    </recommendedName>
</protein>
<evidence type="ECO:0000259" key="8">
    <source>
        <dbReference type="PROSITE" id="PS50192"/>
    </source>
</evidence>
<organism evidence="9">
    <name type="scientific">Haptolina brevifila</name>
    <dbReference type="NCBI Taxonomy" id="156173"/>
    <lineage>
        <taxon>Eukaryota</taxon>
        <taxon>Haptista</taxon>
        <taxon>Haptophyta</taxon>
        <taxon>Prymnesiophyceae</taxon>
        <taxon>Prymnesiales</taxon>
        <taxon>Prymnesiaceae</taxon>
        <taxon>Haptolina</taxon>
    </lineage>
</organism>
<dbReference type="EMBL" id="HBGU01076328">
    <property type="protein sequence ID" value="CAD9541288.1"/>
    <property type="molecule type" value="Transcribed_RNA"/>
</dbReference>
<evidence type="ECO:0000256" key="5">
    <source>
        <dbReference type="ARBA" id="ARBA00022989"/>
    </source>
</evidence>
<dbReference type="InterPro" id="IPR000727">
    <property type="entry name" value="T_SNARE_dom"/>
</dbReference>
<keyword evidence="4 7" id="KW-0812">Transmembrane</keyword>
<evidence type="ECO:0000256" key="6">
    <source>
        <dbReference type="ARBA" id="ARBA00023136"/>
    </source>
</evidence>
<dbReference type="SMART" id="SM00397">
    <property type="entry name" value="t_SNARE"/>
    <property type="match status" value="1"/>
</dbReference>
<keyword evidence="6 7" id="KW-0472">Membrane</keyword>
<evidence type="ECO:0000256" key="2">
    <source>
        <dbReference type="ARBA" id="ARBA00009063"/>
    </source>
</evidence>
<dbReference type="PROSITE" id="PS00914">
    <property type="entry name" value="SYNTAXIN"/>
    <property type="match status" value="1"/>
</dbReference>
<dbReference type="PROSITE" id="PS50192">
    <property type="entry name" value="T_SNARE"/>
    <property type="match status" value="1"/>
</dbReference>
<evidence type="ECO:0000256" key="3">
    <source>
        <dbReference type="ARBA" id="ARBA00022448"/>
    </source>
</evidence>
<keyword evidence="3" id="KW-0813">Transport</keyword>
<evidence type="ECO:0000256" key="4">
    <source>
        <dbReference type="ARBA" id="ARBA00022692"/>
    </source>
</evidence>
<accession>A0A7S2J956</accession>
<feature type="domain" description="T-SNARE coiled-coil homology" evidence="8">
    <location>
        <begin position="27"/>
        <end position="89"/>
    </location>
</feature>
<dbReference type="PANTHER" id="PTHR12791">
    <property type="entry name" value="GOLGI SNARE BET1-RELATED"/>
    <property type="match status" value="1"/>
</dbReference>
<dbReference type="AlphaFoldDB" id="A0A7S2J956"/>
<dbReference type="SUPFAM" id="SSF58038">
    <property type="entry name" value="SNARE fusion complex"/>
    <property type="match status" value="1"/>
</dbReference>
<sequence>MSEPFTTTYTAATNAPPAPHVVIQQQDQIMRQQDSQLDQLSRSVATLHRMGNEIHGELLHQGDMLDELDRGVDQTKDALVSQQSRLKKLIKKSRDNWKFFCVILLVVIVLGVILYLVFTQ</sequence>
<evidence type="ECO:0000313" key="9">
    <source>
        <dbReference type="EMBL" id="CAD9541288.1"/>
    </source>
</evidence>
<proteinExistence type="inferred from homology"/>
<dbReference type="Gene3D" id="1.20.5.110">
    <property type="match status" value="1"/>
</dbReference>
<evidence type="ECO:0000256" key="1">
    <source>
        <dbReference type="ARBA" id="ARBA00004167"/>
    </source>
</evidence>
<comment type="similarity">
    <text evidence="2">Belongs to the syntaxin family.</text>
</comment>
<dbReference type="CDD" id="cd15841">
    <property type="entry name" value="SNARE_Qc"/>
    <property type="match status" value="1"/>
</dbReference>